<dbReference type="AlphaFoldDB" id="A0A6J8A838"/>
<accession>A0A6J8A838</accession>
<evidence type="ECO:0000313" key="1">
    <source>
        <dbReference type="EMBL" id="CAC5363236.1"/>
    </source>
</evidence>
<sequence>MIIDKKQKHRKKSHLYRKIMIKMVICISILLHSVQQKPLDEKDTNVHKLPNNVWKTKGPDKKVKEQLTQNIFETRLTTLPFISSSNDTGEWKTNPTTTLQDNRNQHSDINTRRTKFTTEHSFPDISEDYFILGSRTNASVANQSNITNISEIIESESESLEYTDVKRDSRVFVYRTDHACCGNFDDIFL</sequence>
<organism evidence="1 2">
    <name type="scientific">Mytilus coruscus</name>
    <name type="common">Sea mussel</name>
    <dbReference type="NCBI Taxonomy" id="42192"/>
    <lineage>
        <taxon>Eukaryota</taxon>
        <taxon>Metazoa</taxon>
        <taxon>Spiralia</taxon>
        <taxon>Lophotrochozoa</taxon>
        <taxon>Mollusca</taxon>
        <taxon>Bivalvia</taxon>
        <taxon>Autobranchia</taxon>
        <taxon>Pteriomorphia</taxon>
        <taxon>Mytilida</taxon>
        <taxon>Mytiloidea</taxon>
        <taxon>Mytilidae</taxon>
        <taxon>Mytilinae</taxon>
        <taxon>Mytilus</taxon>
    </lineage>
</organism>
<gene>
    <name evidence="1" type="ORF">MCOR_4735</name>
</gene>
<evidence type="ECO:0000313" key="2">
    <source>
        <dbReference type="Proteomes" id="UP000507470"/>
    </source>
</evidence>
<name>A0A6J8A838_MYTCO</name>
<keyword evidence="2" id="KW-1185">Reference proteome</keyword>
<proteinExistence type="predicted"/>
<dbReference type="EMBL" id="CACVKT020000809">
    <property type="protein sequence ID" value="CAC5363236.1"/>
    <property type="molecule type" value="Genomic_DNA"/>
</dbReference>
<protein>
    <submittedName>
        <fullName evidence="1">Uncharacterized protein</fullName>
    </submittedName>
</protein>
<reference evidence="1 2" key="1">
    <citation type="submission" date="2020-06" db="EMBL/GenBank/DDBJ databases">
        <authorList>
            <person name="Li R."/>
            <person name="Bekaert M."/>
        </authorList>
    </citation>
    <scope>NUCLEOTIDE SEQUENCE [LARGE SCALE GENOMIC DNA]</scope>
    <source>
        <strain evidence="2">wild</strain>
    </source>
</reference>
<dbReference type="Proteomes" id="UP000507470">
    <property type="component" value="Unassembled WGS sequence"/>
</dbReference>